<reference evidence="1 2" key="1">
    <citation type="submission" date="2020-04" db="EMBL/GenBank/DDBJ databases">
        <authorList>
            <person name="Klaysubun C."/>
            <person name="Duangmal K."/>
            <person name="Lipun K."/>
        </authorList>
    </citation>
    <scope>NUCLEOTIDE SEQUENCE [LARGE SCALE GENOMIC DNA]</scope>
    <source>
        <strain evidence="1 2">DSM 45300</strain>
    </source>
</reference>
<name>A0A848DT11_9PSEU</name>
<gene>
    <name evidence="1" type="ORF">HF519_29875</name>
</gene>
<evidence type="ECO:0000313" key="1">
    <source>
        <dbReference type="EMBL" id="NMH95665.1"/>
    </source>
</evidence>
<evidence type="ECO:0000313" key="2">
    <source>
        <dbReference type="Proteomes" id="UP000586918"/>
    </source>
</evidence>
<dbReference type="RefSeq" id="WP_169416296.1">
    <property type="nucleotide sequence ID" value="NZ_JAAXKZ010000242.1"/>
</dbReference>
<protein>
    <submittedName>
        <fullName evidence="1">Uncharacterized protein</fullName>
    </submittedName>
</protein>
<dbReference type="EMBL" id="JAAXKZ010000242">
    <property type="protein sequence ID" value="NMH95665.1"/>
    <property type="molecule type" value="Genomic_DNA"/>
</dbReference>
<proteinExistence type="predicted"/>
<accession>A0A848DT11</accession>
<dbReference type="Proteomes" id="UP000586918">
    <property type="component" value="Unassembled WGS sequence"/>
</dbReference>
<dbReference type="AlphaFoldDB" id="A0A848DT11"/>
<keyword evidence="2" id="KW-1185">Reference proteome</keyword>
<sequence length="122" mass="12902">MGVVAALLRLRLPRDVARTHAEALVLTAIATHLPDSSELNVIPELTQRQGGSPVRLWTYSLLLRAPVGADQLVRIAGTAADRAVRAEYGAAAGAHAMLAPTAEQLATCRRAVAGTPAQFGWR</sequence>
<organism evidence="1 2">
    <name type="scientific">Pseudonocardia bannensis</name>
    <dbReference type="NCBI Taxonomy" id="630973"/>
    <lineage>
        <taxon>Bacteria</taxon>
        <taxon>Bacillati</taxon>
        <taxon>Actinomycetota</taxon>
        <taxon>Actinomycetes</taxon>
        <taxon>Pseudonocardiales</taxon>
        <taxon>Pseudonocardiaceae</taxon>
        <taxon>Pseudonocardia</taxon>
    </lineage>
</organism>
<comment type="caution">
    <text evidence="1">The sequence shown here is derived from an EMBL/GenBank/DDBJ whole genome shotgun (WGS) entry which is preliminary data.</text>
</comment>